<protein>
    <submittedName>
        <fullName evidence="1">Uncharacterized protein</fullName>
    </submittedName>
</protein>
<evidence type="ECO:0000313" key="1">
    <source>
        <dbReference type="EnsemblMetazoa" id="CJA43237.1"/>
    </source>
</evidence>
<sequence length="54" mass="5944">KTSAKDDRLHDGHEEVVAKILDTVAVSITEERDLHPQISSPGYGSFPVLDEKVL</sequence>
<accession>A0A8R1EY53</accession>
<reference evidence="2" key="1">
    <citation type="submission" date="2010-08" db="EMBL/GenBank/DDBJ databases">
        <authorList>
            <consortium name="Caenorhabditis japonica Sequencing Consortium"/>
            <person name="Wilson R.K."/>
        </authorList>
    </citation>
    <scope>NUCLEOTIDE SEQUENCE [LARGE SCALE GENOMIC DNA]</scope>
    <source>
        <strain evidence="2">DF5081</strain>
    </source>
</reference>
<dbReference type="Proteomes" id="UP000005237">
    <property type="component" value="Unassembled WGS sequence"/>
</dbReference>
<proteinExistence type="predicted"/>
<dbReference type="AlphaFoldDB" id="A0A8R1EY53"/>
<name>A0A8R1EY53_CAEJA</name>
<dbReference type="EnsemblMetazoa" id="CJA43237.1">
    <property type="protein sequence ID" value="CJA43237.1"/>
    <property type="gene ID" value="WBGene00219085"/>
</dbReference>
<reference evidence="1" key="2">
    <citation type="submission" date="2022-06" db="UniProtKB">
        <authorList>
            <consortium name="EnsemblMetazoa"/>
        </authorList>
    </citation>
    <scope>IDENTIFICATION</scope>
    <source>
        <strain evidence="1">DF5081</strain>
    </source>
</reference>
<evidence type="ECO:0000313" key="2">
    <source>
        <dbReference type="Proteomes" id="UP000005237"/>
    </source>
</evidence>
<keyword evidence="2" id="KW-1185">Reference proteome</keyword>
<organism evidence="1 2">
    <name type="scientific">Caenorhabditis japonica</name>
    <dbReference type="NCBI Taxonomy" id="281687"/>
    <lineage>
        <taxon>Eukaryota</taxon>
        <taxon>Metazoa</taxon>
        <taxon>Ecdysozoa</taxon>
        <taxon>Nematoda</taxon>
        <taxon>Chromadorea</taxon>
        <taxon>Rhabditida</taxon>
        <taxon>Rhabditina</taxon>
        <taxon>Rhabditomorpha</taxon>
        <taxon>Rhabditoidea</taxon>
        <taxon>Rhabditidae</taxon>
        <taxon>Peloderinae</taxon>
        <taxon>Caenorhabditis</taxon>
    </lineage>
</organism>